<organism evidence="1 2">
    <name type="scientific">Acanthoscelides obtectus</name>
    <name type="common">Bean weevil</name>
    <name type="synonym">Bruchus obtectus</name>
    <dbReference type="NCBI Taxonomy" id="200917"/>
    <lineage>
        <taxon>Eukaryota</taxon>
        <taxon>Metazoa</taxon>
        <taxon>Ecdysozoa</taxon>
        <taxon>Arthropoda</taxon>
        <taxon>Hexapoda</taxon>
        <taxon>Insecta</taxon>
        <taxon>Pterygota</taxon>
        <taxon>Neoptera</taxon>
        <taxon>Endopterygota</taxon>
        <taxon>Coleoptera</taxon>
        <taxon>Polyphaga</taxon>
        <taxon>Cucujiformia</taxon>
        <taxon>Chrysomeloidea</taxon>
        <taxon>Chrysomelidae</taxon>
        <taxon>Bruchinae</taxon>
        <taxon>Bruchini</taxon>
        <taxon>Acanthoscelides</taxon>
    </lineage>
</organism>
<evidence type="ECO:0000313" key="2">
    <source>
        <dbReference type="Proteomes" id="UP001152888"/>
    </source>
</evidence>
<comment type="caution">
    <text evidence="1">The sequence shown here is derived from an EMBL/GenBank/DDBJ whole genome shotgun (WGS) entry which is preliminary data.</text>
</comment>
<keyword evidence="2" id="KW-1185">Reference proteome</keyword>
<sequence length="140" mass="16198">MSPNKTHILISYKSGTFPKNGNLLIELLDYLERHGLISNRHYGFRHKRSTWDLLASISIVIDGFSSSSHNVTPFYRYTNGLCSSELSSMMPQRNMPARQTRLTLASHPNLTLNVREFLNRQFNNRWIGRGDSELIWTDID</sequence>
<dbReference type="Proteomes" id="UP001152888">
    <property type="component" value="Unassembled WGS sequence"/>
</dbReference>
<accession>A0A9P0MER9</accession>
<evidence type="ECO:0000313" key="1">
    <source>
        <dbReference type="EMBL" id="CAH2011211.1"/>
    </source>
</evidence>
<dbReference type="AlphaFoldDB" id="A0A9P0MER9"/>
<gene>
    <name evidence="1" type="ORF">ACAOBT_LOCUS32045</name>
</gene>
<protein>
    <submittedName>
        <fullName evidence="1">Uncharacterized protein</fullName>
    </submittedName>
</protein>
<name>A0A9P0MER9_ACAOB</name>
<dbReference type="EMBL" id="CAKOFQ010008050">
    <property type="protein sequence ID" value="CAH2011211.1"/>
    <property type="molecule type" value="Genomic_DNA"/>
</dbReference>
<proteinExistence type="predicted"/>
<reference evidence="1" key="1">
    <citation type="submission" date="2022-03" db="EMBL/GenBank/DDBJ databases">
        <authorList>
            <person name="Sayadi A."/>
        </authorList>
    </citation>
    <scope>NUCLEOTIDE SEQUENCE</scope>
</reference>